<comment type="similarity">
    <text evidence="2 6">Belongs to the band 7/mec-2 family. HflC subfamily.</text>
</comment>
<dbReference type="Proteomes" id="UP000315782">
    <property type="component" value="Unassembled WGS sequence"/>
</dbReference>
<dbReference type="EMBL" id="SHBI01000013">
    <property type="protein sequence ID" value="RZO20891.1"/>
    <property type="molecule type" value="Genomic_DNA"/>
</dbReference>
<dbReference type="Gene3D" id="3.30.479.30">
    <property type="entry name" value="Band 7 domain"/>
    <property type="match status" value="1"/>
</dbReference>
<dbReference type="SUPFAM" id="SSF117892">
    <property type="entry name" value="Band 7/SPFH domain"/>
    <property type="match status" value="1"/>
</dbReference>
<proteinExistence type="inferred from homology"/>
<evidence type="ECO:0000256" key="3">
    <source>
        <dbReference type="ARBA" id="ARBA00022692"/>
    </source>
</evidence>
<dbReference type="PRINTS" id="PR00721">
    <property type="entry name" value="STOMATIN"/>
</dbReference>
<evidence type="ECO:0000256" key="1">
    <source>
        <dbReference type="ARBA" id="ARBA00004167"/>
    </source>
</evidence>
<keyword evidence="8" id="KW-0645">Protease</keyword>
<dbReference type="InterPro" id="IPR001107">
    <property type="entry name" value="Band_7"/>
</dbReference>
<evidence type="ECO:0000256" key="4">
    <source>
        <dbReference type="ARBA" id="ARBA00022989"/>
    </source>
</evidence>
<dbReference type="PIRSF" id="PIRSF005651">
    <property type="entry name" value="HflC"/>
    <property type="match status" value="1"/>
</dbReference>
<dbReference type="InterPro" id="IPR010200">
    <property type="entry name" value="HflC"/>
</dbReference>
<evidence type="ECO:0000256" key="6">
    <source>
        <dbReference type="PIRNR" id="PIRNR005651"/>
    </source>
</evidence>
<comment type="subcellular location">
    <subcellularLocation>
        <location evidence="1">Membrane</location>
        <topology evidence="1">Single-pass membrane protein</topology>
    </subcellularLocation>
</comment>
<dbReference type="GO" id="GO:0006508">
    <property type="term" value="P:proteolysis"/>
    <property type="evidence" value="ECO:0007669"/>
    <property type="project" value="UniProtKB-KW"/>
</dbReference>
<dbReference type="AlphaFoldDB" id="A0A520MI81"/>
<keyword evidence="4" id="KW-1133">Transmembrane helix</keyword>
<dbReference type="PANTHER" id="PTHR42911:SF1">
    <property type="entry name" value="MODULATOR OF FTSH PROTEASE HFLC"/>
    <property type="match status" value="1"/>
</dbReference>
<evidence type="ECO:0000256" key="2">
    <source>
        <dbReference type="ARBA" id="ARBA00007862"/>
    </source>
</evidence>
<dbReference type="CDD" id="cd03405">
    <property type="entry name" value="SPFH_HflC"/>
    <property type="match status" value="1"/>
</dbReference>
<feature type="domain" description="Band 7" evidence="7">
    <location>
        <begin position="20"/>
        <end position="183"/>
    </location>
</feature>
<keyword evidence="5" id="KW-0472">Membrane</keyword>
<organism evidence="8 9">
    <name type="scientific">SAR86 cluster bacterium</name>
    <dbReference type="NCBI Taxonomy" id="2030880"/>
    <lineage>
        <taxon>Bacteria</taxon>
        <taxon>Pseudomonadati</taxon>
        <taxon>Pseudomonadota</taxon>
        <taxon>Gammaproteobacteria</taxon>
        <taxon>SAR86 cluster</taxon>
    </lineage>
</organism>
<evidence type="ECO:0000313" key="8">
    <source>
        <dbReference type="EMBL" id="RZO20891.1"/>
    </source>
</evidence>
<protein>
    <recommendedName>
        <fullName evidence="6">Protein HflC</fullName>
    </recommendedName>
</protein>
<keyword evidence="8" id="KW-0378">Hydrolase</keyword>
<comment type="caution">
    <text evidence="8">The sequence shown here is derived from an EMBL/GenBank/DDBJ whole genome shotgun (WGS) entry which is preliminary data.</text>
</comment>
<dbReference type="InterPro" id="IPR001972">
    <property type="entry name" value="Stomatin_HflK_fam"/>
</dbReference>
<gene>
    <name evidence="8" type="primary">hflC</name>
    <name evidence="8" type="ORF">EVA96_02500</name>
</gene>
<dbReference type="GO" id="GO:0008233">
    <property type="term" value="F:peptidase activity"/>
    <property type="evidence" value="ECO:0007669"/>
    <property type="project" value="UniProtKB-KW"/>
</dbReference>
<dbReference type="SMART" id="SM00244">
    <property type="entry name" value="PHB"/>
    <property type="match status" value="1"/>
</dbReference>
<accession>A0A520MI81</accession>
<keyword evidence="3" id="KW-0812">Transmembrane</keyword>
<evidence type="ECO:0000259" key="7">
    <source>
        <dbReference type="SMART" id="SM00244"/>
    </source>
</evidence>
<name>A0A520MI81_9GAMM</name>
<dbReference type="PANTHER" id="PTHR42911">
    <property type="entry name" value="MODULATOR OF FTSH PROTEASE HFLC"/>
    <property type="match status" value="1"/>
</dbReference>
<reference evidence="8 9" key="1">
    <citation type="submission" date="2019-02" db="EMBL/GenBank/DDBJ databases">
        <title>Prokaryotic population dynamics and viral predation in marine succession experiment using metagenomics: the confinement effect.</title>
        <authorList>
            <person name="Haro-Moreno J.M."/>
            <person name="Rodriguez-Valera F."/>
            <person name="Lopez-Perez M."/>
        </authorList>
    </citation>
    <scope>NUCLEOTIDE SEQUENCE [LARGE SCALE GENOMIC DNA]</scope>
    <source>
        <strain evidence="8">MED-G163</strain>
    </source>
</reference>
<evidence type="ECO:0000256" key="5">
    <source>
        <dbReference type="ARBA" id="ARBA00023136"/>
    </source>
</evidence>
<evidence type="ECO:0000313" key="9">
    <source>
        <dbReference type="Proteomes" id="UP000315782"/>
    </source>
</evidence>
<comment type="function">
    <text evidence="6">HflC and HflK could regulate a protease.</text>
</comment>
<dbReference type="InterPro" id="IPR036013">
    <property type="entry name" value="Band_7/SPFH_dom_sf"/>
</dbReference>
<sequence length="289" mass="33043">MNNNTFILVFAALILGLAANSFFIVNEKQNAIVFQFGEAVRTDIAVGFHLKLPIIQEVKKYDSRIQTLDEEPDRILTVESKYLLVDSFIKYKIADVLTFYKANNGSFNSLNSLLGQRSEFVLKNNFGKRTVKEVVSGERDELMNIMLNQLNDSVADLGVEIIDFRVKRIDLPSNLSNSVYERMRTERNRLAEELRSEGKEIAREIRAVADKDKVVILAEAYKKAELLRGEGDAEAARIYAEGFSQDPEFYEFTRSIKAYVETFENKADVMLIDSSSEFLKYLNQKEISK</sequence>
<dbReference type="NCBIfam" id="TIGR01932">
    <property type="entry name" value="hflC"/>
    <property type="match status" value="1"/>
</dbReference>
<dbReference type="GO" id="GO:0016020">
    <property type="term" value="C:membrane"/>
    <property type="evidence" value="ECO:0007669"/>
    <property type="project" value="UniProtKB-SubCell"/>
</dbReference>
<dbReference type="Pfam" id="PF01145">
    <property type="entry name" value="Band_7"/>
    <property type="match status" value="1"/>
</dbReference>